<dbReference type="InterPro" id="IPR047923">
    <property type="entry name" value="ArpA-like"/>
</dbReference>
<dbReference type="Pfam" id="PF00440">
    <property type="entry name" value="TetR_N"/>
    <property type="match status" value="1"/>
</dbReference>
<dbReference type="PROSITE" id="PS50977">
    <property type="entry name" value="HTH_TETR_2"/>
    <property type="match status" value="1"/>
</dbReference>
<dbReference type="PANTHER" id="PTHR30055:SF234">
    <property type="entry name" value="HTH-TYPE TRANSCRIPTIONAL REGULATOR BETI"/>
    <property type="match status" value="1"/>
</dbReference>
<dbReference type="SUPFAM" id="SSF46689">
    <property type="entry name" value="Homeodomain-like"/>
    <property type="match status" value="1"/>
</dbReference>
<keyword evidence="8" id="KW-1185">Reference proteome</keyword>
<evidence type="ECO:0000313" key="8">
    <source>
        <dbReference type="Proteomes" id="UP000192726"/>
    </source>
</evidence>
<dbReference type="AlphaFoldDB" id="A0A1V0U277"/>
<dbReference type="InterPro" id="IPR023772">
    <property type="entry name" value="DNA-bd_HTH_TetR-type_CS"/>
</dbReference>
<dbReference type="PROSITE" id="PS01081">
    <property type="entry name" value="HTH_TETR_1"/>
    <property type="match status" value="1"/>
</dbReference>
<dbReference type="KEGG" id="sgv:B1H19_37535"/>
<evidence type="ECO:0000256" key="2">
    <source>
        <dbReference type="ARBA" id="ARBA00023125"/>
    </source>
</evidence>
<feature type="DNA-binding region" description="H-T-H motif" evidence="4">
    <location>
        <begin position="31"/>
        <end position="50"/>
    </location>
</feature>
<proteinExistence type="predicted"/>
<evidence type="ECO:0000256" key="4">
    <source>
        <dbReference type="PROSITE-ProRule" id="PRU00335"/>
    </source>
</evidence>
<dbReference type="InterPro" id="IPR050109">
    <property type="entry name" value="HTH-type_TetR-like_transc_reg"/>
</dbReference>
<evidence type="ECO:0000256" key="5">
    <source>
        <dbReference type="SAM" id="MobiDB-lite"/>
    </source>
</evidence>
<dbReference type="PANTHER" id="PTHR30055">
    <property type="entry name" value="HTH-TYPE TRANSCRIPTIONAL REGULATOR RUTR"/>
    <property type="match status" value="1"/>
</dbReference>
<dbReference type="InterPro" id="IPR001647">
    <property type="entry name" value="HTH_TetR"/>
</dbReference>
<feature type="region of interest" description="Disordered" evidence="5">
    <location>
        <begin position="209"/>
        <end position="228"/>
    </location>
</feature>
<evidence type="ECO:0000313" key="7">
    <source>
        <dbReference type="EMBL" id="ARF59128.1"/>
    </source>
</evidence>
<dbReference type="SUPFAM" id="SSF48498">
    <property type="entry name" value="Tetracyclin repressor-like, C-terminal domain"/>
    <property type="match status" value="1"/>
</dbReference>
<protein>
    <submittedName>
        <fullName evidence="7">TetR family transcriptional regulator</fullName>
    </submittedName>
</protein>
<dbReference type="EMBL" id="CP020569">
    <property type="protein sequence ID" value="ARF59128.1"/>
    <property type="molecule type" value="Genomic_DNA"/>
</dbReference>
<evidence type="ECO:0000259" key="6">
    <source>
        <dbReference type="PROSITE" id="PS50977"/>
    </source>
</evidence>
<dbReference type="Proteomes" id="UP000192726">
    <property type="component" value="Chromosome"/>
</dbReference>
<reference evidence="7 8" key="1">
    <citation type="submission" date="2017-04" db="EMBL/GenBank/DDBJ databases">
        <title>Complete Genome Sequence of Streptomyces gilvosporeus F607, a Capable Producer of Natamycin.</title>
        <authorList>
            <person name="Zong G."/>
            <person name="Zhong C."/>
            <person name="Fu J."/>
            <person name="Qin R."/>
            <person name="Cao G."/>
        </authorList>
    </citation>
    <scope>NUCLEOTIDE SEQUENCE [LARGE SCALE GENOMIC DNA]</scope>
    <source>
        <strain evidence="7 8">F607</strain>
    </source>
</reference>
<dbReference type="PRINTS" id="PR00455">
    <property type="entry name" value="HTHTETR"/>
</dbReference>
<feature type="compositionally biased region" description="Basic and acidic residues" evidence="5">
    <location>
        <begin position="211"/>
        <end position="222"/>
    </location>
</feature>
<name>A0A1V0U277_9ACTN</name>
<dbReference type="InterPro" id="IPR009057">
    <property type="entry name" value="Homeodomain-like_sf"/>
</dbReference>
<dbReference type="GO" id="GO:0000976">
    <property type="term" value="F:transcription cis-regulatory region binding"/>
    <property type="evidence" value="ECO:0007669"/>
    <property type="project" value="TreeGrafter"/>
</dbReference>
<dbReference type="RefSeq" id="WP_083109320.1">
    <property type="nucleotide sequence ID" value="NZ_CP020569.1"/>
</dbReference>
<organism evidence="7 8">
    <name type="scientific">Streptomyces gilvosporeus</name>
    <dbReference type="NCBI Taxonomy" id="553510"/>
    <lineage>
        <taxon>Bacteria</taxon>
        <taxon>Bacillati</taxon>
        <taxon>Actinomycetota</taxon>
        <taxon>Actinomycetes</taxon>
        <taxon>Kitasatosporales</taxon>
        <taxon>Streptomycetaceae</taxon>
        <taxon>Streptomyces</taxon>
    </lineage>
</organism>
<evidence type="ECO:0000256" key="3">
    <source>
        <dbReference type="ARBA" id="ARBA00023163"/>
    </source>
</evidence>
<feature type="domain" description="HTH tetR-type" evidence="6">
    <location>
        <begin position="8"/>
        <end position="68"/>
    </location>
</feature>
<dbReference type="InterPro" id="IPR036271">
    <property type="entry name" value="Tet_transcr_reg_TetR-rel_C_sf"/>
</dbReference>
<keyword evidence="1" id="KW-0805">Transcription regulation</keyword>
<dbReference type="Gene3D" id="1.10.357.10">
    <property type="entry name" value="Tetracycline Repressor, domain 2"/>
    <property type="match status" value="1"/>
</dbReference>
<keyword evidence="2 4" id="KW-0238">DNA-binding</keyword>
<dbReference type="OrthoDB" id="3237195at2"/>
<keyword evidence="3" id="KW-0804">Transcription</keyword>
<sequence>MAKQARAIQTRRQILDAAGLVFDQLGYESATIAEIIAQAGVTKGALYFHFDSKEDVARAVLEEAVTTEGVVPQDSKLQECVDVGMVLAHRVPREPMLSAAIRLSTDLKARALFGTSWTPWIAFMAEQLALAKEQGELLPHTVPEETALVIVAAWTGMEIVTSDLKDGESLQHRVSRLYDHLLPSIAVPGVLARLDTSPDRGTRIWQAHQEQAGRDVETDKGVDLSMSA</sequence>
<dbReference type="NCBIfam" id="NF041196">
    <property type="entry name" value="ScbR_bind_reg"/>
    <property type="match status" value="1"/>
</dbReference>
<dbReference type="GO" id="GO:0003700">
    <property type="term" value="F:DNA-binding transcription factor activity"/>
    <property type="evidence" value="ECO:0007669"/>
    <property type="project" value="TreeGrafter"/>
</dbReference>
<evidence type="ECO:0000256" key="1">
    <source>
        <dbReference type="ARBA" id="ARBA00023015"/>
    </source>
</evidence>
<gene>
    <name evidence="7" type="ORF">B1H19_37535</name>
</gene>
<accession>A0A1V0U277</accession>